<feature type="transmembrane region" description="Helical" evidence="1">
    <location>
        <begin position="39"/>
        <end position="57"/>
    </location>
</feature>
<dbReference type="InterPro" id="IPR032834">
    <property type="entry name" value="NatK-like_C"/>
</dbReference>
<dbReference type="Proteomes" id="UP000563151">
    <property type="component" value="Unassembled WGS sequence"/>
</dbReference>
<gene>
    <name evidence="3" type="ORF">HGG79_15995</name>
</gene>
<dbReference type="SUPFAM" id="SSF55874">
    <property type="entry name" value="ATPase domain of HSP90 chaperone/DNA topoisomerase II/histidine kinase"/>
    <property type="match status" value="1"/>
</dbReference>
<dbReference type="GO" id="GO:0042802">
    <property type="term" value="F:identical protein binding"/>
    <property type="evidence" value="ECO:0007669"/>
    <property type="project" value="TreeGrafter"/>
</dbReference>
<evidence type="ECO:0000313" key="4">
    <source>
        <dbReference type="Proteomes" id="UP000563151"/>
    </source>
</evidence>
<keyword evidence="1" id="KW-0812">Transmembrane</keyword>
<dbReference type="Gene3D" id="3.30.565.10">
    <property type="entry name" value="Histidine kinase-like ATPase, C-terminal domain"/>
    <property type="match status" value="1"/>
</dbReference>
<dbReference type="CDD" id="cd16935">
    <property type="entry name" value="HATPase_AgrC-ComD-like"/>
    <property type="match status" value="1"/>
</dbReference>
<sequence>MITFNVIEKILFFVSNMLGFLILYITLKGFLGFKTKLQYMFVVMLITANIPSLIVKKFNIESIYQWIPTAIYVFIICLIFCKGTCFKKIIVAIIYICFNELLQYITVPFIYMPNYIDILNLTYHTEQISSIVSQLFFIITQLIYILIFNFVLKNYCINNNFKDVKYMMFFVIPNVFIVALLCEYFKLYYKNNNVVDISLFNNLKMMGFAFMALICAVLMVIILDRLMKENTLRQKEALLAHQFNIQARHYKDLQIQFKNTRVFKHDINNHLICIKNLIANDDIKSTEQYIKKVTETLESLNLKVNTGNVFADAVISEKYNISIDKNIDFKCNIKIPNGIKMDPFDLCVVLGNALDNAIEACEKITDESIKKYIHITSTFNKSFIVFEIKNSMMGYIHKNHMSTDKGDDINHGLGLLNIQSIADKYFGTTYIENSENMFVLNVMLQVL</sequence>
<feature type="domain" description="Sensor histidine kinase NatK-like C-terminal" evidence="2">
    <location>
        <begin position="341"/>
        <end position="445"/>
    </location>
</feature>
<name>A0A923ECG2_CLOTT</name>
<feature type="transmembrane region" description="Helical" evidence="1">
    <location>
        <begin position="89"/>
        <end position="111"/>
    </location>
</feature>
<protein>
    <submittedName>
        <fullName evidence="3">GHKL domain-containing protein</fullName>
    </submittedName>
</protein>
<dbReference type="PANTHER" id="PTHR40448:SF1">
    <property type="entry name" value="TWO-COMPONENT SENSOR HISTIDINE KINASE"/>
    <property type="match status" value="1"/>
</dbReference>
<comment type="caution">
    <text evidence="3">The sequence shown here is derived from an EMBL/GenBank/DDBJ whole genome shotgun (WGS) entry which is preliminary data.</text>
</comment>
<proteinExistence type="predicted"/>
<keyword evidence="4" id="KW-1185">Reference proteome</keyword>
<dbReference type="PANTHER" id="PTHR40448">
    <property type="entry name" value="TWO-COMPONENT SENSOR HISTIDINE KINASE"/>
    <property type="match status" value="1"/>
</dbReference>
<feature type="transmembrane region" description="Helical" evidence="1">
    <location>
        <begin position="164"/>
        <end position="185"/>
    </location>
</feature>
<dbReference type="EMBL" id="JAAZWO010000024">
    <property type="protein sequence ID" value="MBC2399261.1"/>
    <property type="molecule type" value="Genomic_DNA"/>
</dbReference>
<evidence type="ECO:0000313" key="3">
    <source>
        <dbReference type="EMBL" id="MBC2399261.1"/>
    </source>
</evidence>
<dbReference type="Pfam" id="PF14501">
    <property type="entry name" value="HATPase_c_5"/>
    <property type="match status" value="1"/>
</dbReference>
<evidence type="ECO:0000259" key="2">
    <source>
        <dbReference type="Pfam" id="PF14501"/>
    </source>
</evidence>
<organism evidence="3 4">
    <name type="scientific">Clostridium tetanomorphum</name>
    <dbReference type="NCBI Taxonomy" id="1553"/>
    <lineage>
        <taxon>Bacteria</taxon>
        <taxon>Bacillati</taxon>
        <taxon>Bacillota</taxon>
        <taxon>Clostridia</taxon>
        <taxon>Eubacteriales</taxon>
        <taxon>Clostridiaceae</taxon>
        <taxon>Clostridium</taxon>
    </lineage>
</organism>
<dbReference type="AlphaFoldDB" id="A0A923ECG2"/>
<dbReference type="InterPro" id="IPR036890">
    <property type="entry name" value="HATPase_C_sf"/>
</dbReference>
<evidence type="ECO:0000256" key="1">
    <source>
        <dbReference type="SAM" id="Phobius"/>
    </source>
</evidence>
<feature type="transmembrane region" description="Helical" evidence="1">
    <location>
        <begin position="63"/>
        <end position="82"/>
    </location>
</feature>
<keyword evidence="1" id="KW-1133">Transmembrane helix</keyword>
<accession>A0A923ECG2</accession>
<feature type="transmembrane region" description="Helical" evidence="1">
    <location>
        <begin position="6"/>
        <end position="27"/>
    </location>
</feature>
<feature type="transmembrane region" description="Helical" evidence="1">
    <location>
        <begin position="131"/>
        <end position="152"/>
    </location>
</feature>
<dbReference type="RefSeq" id="WP_035151508.1">
    <property type="nucleotide sequence ID" value="NZ_JAAZWO010000024.1"/>
</dbReference>
<keyword evidence="1" id="KW-0472">Membrane</keyword>
<reference evidence="3 4" key="1">
    <citation type="submission" date="2020-04" db="EMBL/GenBank/DDBJ databases">
        <title>Genomic insights into acetone-butanol-ethanol (ABE) fermentation by sequencing solventogenic clostridia strains.</title>
        <authorList>
            <person name="Brown S."/>
        </authorList>
    </citation>
    <scope>NUCLEOTIDE SEQUENCE [LARGE SCALE GENOMIC DNA]</scope>
    <source>
        <strain evidence="3 4">DJ011</strain>
    </source>
</reference>
<feature type="transmembrane region" description="Helical" evidence="1">
    <location>
        <begin position="205"/>
        <end position="223"/>
    </location>
</feature>